<evidence type="ECO:0000313" key="3">
    <source>
        <dbReference type="WBParaSite" id="nRc.2.0.1.t46426-RA"/>
    </source>
</evidence>
<name>A0A915L9J5_ROMCU</name>
<sequence length="261" mass="28911">MPKCYQKIIIPVFVDSDAASNLQITGKSYPATDATSPILLPNQPIYSIKNVEVDSSKNSKILGHSLDRKPPLSAGLSAAKSTPQNPASSLSVDSCCQKVTENNTKTPWSLTAELKRRNFAITNNKDRRVAETNSNDFKLPFSYFTSSTSNEGGKLNKKAFTAKSVQALNDLRLCTKGENQFSEIRPVVSATNSLQRKSSVDYSNDHNNNSNKQSSSLFKRLTRSDMRFSVKVKQGKKERLESWANDFDVLLRDPAGLYAFS</sequence>
<feature type="region of interest" description="Disordered" evidence="1">
    <location>
        <begin position="195"/>
        <end position="216"/>
    </location>
</feature>
<evidence type="ECO:0000313" key="2">
    <source>
        <dbReference type="Proteomes" id="UP000887565"/>
    </source>
</evidence>
<feature type="region of interest" description="Disordered" evidence="1">
    <location>
        <begin position="72"/>
        <end position="91"/>
    </location>
</feature>
<dbReference type="Proteomes" id="UP000887565">
    <property type="component" value="Unplaced"/>
</dbReference>
<accession>A0A915L9J5</accession>
<reference evidence="3" key="1">
    <citation type="submission" date="2022-11" db="UniProtKB">
        <authorList>
            <consortium name="WormBaseParasite"/>
        </authorList>
    </citation>
    <scope>IDENTIFICATION</scope>
</reference>
<dbReference type="WBParaSite" id="nRc.2.0.1.t46426-RA">
    <property type="protein sequence ID" value="nRc.2.0.1.t46426-RA"/>
    <property type="gene ID" value="nRc.2.0.1.g46426"/>
</dbReference>
<keyword evidence="2" id="KW-1185">Reference proteome</keyword>
<proteinExistence type="predicted"/>
<protein>
    <submittedName>
        <fullName evidence="3">Uncharacterized protein</fullName>
    </submittedName>
</protein>
<organism evidence="2 3">
    <name type="scientific">Romanomermis culicivorax</name>
    <name type="common">Nematode worm</name>
    <dbReference type="NCBI Taxonomy" id="13658"/>
    <lineage>
        <taxon>Eukaryota</taxon>
        <taxon>Metazoa</taxon>
        <taxon>Ecdysozoa</taxon>
        <taxon>Nematoda</taxon>
        <taxon>Enoplea</taxon>
        <taxon>Dorylaimia</taxon>
        <taxon>Mermithida</taxon>
        <taxon>Mermithoidea</taxon>
        <taxon>Mermithidae</taxon>
        <taxon>Romanomermis</taxon>
    </lineage>
</organism>
<feature type="compositionally biased region" description="Polar residues" evidence="1">
    <location>
        <begin position="79"/>
        <end position="91"/>
    </location>
</feature>
<dbReference type="AlphaFoldDB" id="A0A915L9J5"/>
<evidence type="ECO:0000256" key="1">
    <source>
        <dbReference type="SAM" id="MobiDB-lite"/>
    </source>
</evidence>